<feature type="domain" description="IclR-ED" evidence="5">
    <location>
        <begin position="56"/>
        <end position="259"/>
    </location>
</feature>
<dbReference type="Gene3D" id="1.10.10.10">
    <property type="entry name" value="Winged helix-like DNA-binding domain superfamily/Winged helix DNA-binding domain"/>
    <property type="match status" value="1"/>
</dbReference>
<dbReference type="PROSITE" id="PS51077">
    <property type="entry name" value="HTH_ICLR"/>
    <property type="match status" value="1"/>
</dbReference>
<evidence type="ECO:0000313" key="6">
    <source>
        <dbReference type="EMBL" id="PWR21123.1"/>
    </source>
</evidence>
<evidence type="ECO:0000256" key="3">
    <source>
        <dbReference type="ARBA" id="ARBA00023163"/>
    </source>
</evidence>
<dbReference type="AlphaFoldDB" id="A0A317E6U0"/>
<dbReference type="InterPro" id="IPR005471">
    <property type="entry name" value="Tscrpt_reg_IclR_N"/>
</dbReference>
<protein>
    <submittedName>
        <fullName evidence="6">IclR family transcriptional regulator</fullName>
    </submittedName>
</protein>
<sequence>MSSLDRMLRVLDLFAAERPHWTVEQAMTRTGFSRSTIYRYFKSLTAAGLVAPGPDGAYCLGPAVIGLDRLIRLYDPLLATARGQLTELARNLSLVTVVQPYRDQVVVTHVEAAPGLATPPDLVRGLSAGLFDSAASRVILAHEPVRRLRRVYDVAGPAIAEAGLGASWTAFRQALRVQRRVGFAAHRGQGPLGALAVAVPVFGEGDRVIAAIAAPARDADVATVGGTLFRASRRIAAQLIERQPPEPEAIARASAALWRPPASSDRAAQLLTA</sequence>
<dbReference type="GO" id="GO:0045892">
    <property type="term" value="P:negative regulation of DNA-templated transcription"/>
    <property type="evidence" value="ECO:0007669"/>
    <property type="project" value="TreeGrafter"/>
</dbReference>
<dbReference type="SUPFAM" id="SSF55781">
    <property type="entry name" value="GAF domain-like"/>
    <property type="match status" value="1"/>
</dbReference>
<evidence type="ECO:0000313" key="7">
    <source>
        <dbReference type="Proteomes" id="UP000245461"/>
    </source>
</evidence>
<dbReference type="Pfam" id="PF09339">
    <property type="entry name" value="HTH_IclR"/>
    <property type="match status" value="1"/>
</dbReference>
<comment type="caution">
    <text evidence="6">The sequence shown here is derived from an EMBL/GenBank/DDBJ whole genome shotgun (WGS) entry which is preliminary data.</text>
</comment>
<dbReference type="EMBL" id="QGLE01000008">
    <property type="protein sequence ID" value="PWR21123.1"/>
    <property type="molecule type" value="Genomic_DNA"/>
</dbReference>
<dbReference type="PROSITE" id="PS51078">
    <property type="entry name" value="ICLR_ED"/>
    <property type="match status" value="1"/>
</dbReference>
<feature type="domain" description="HTH iclR-type" evidence="4">
    <location>
        <begin position="1"/>
        <end position="62"/>
    </location>
</feature>
<proteinExistence type="predicted"/>
<keyword evidence="1" id="KW-0805">Transcription regulation</keyword>
<dbReference type="Proteomes" id="UP000245461">
    <property type="component" value="Unassembled WGS sequence"/>
</dbReference>
<dbReference type="RefSeq" id="WP_109906801.1">
    <property type="nucleotide sequence ID" value="NZ_QGLE01000008.1"/>
</dbReference>
<dbReference type="InterPro" id="IPR014757">
    <property type="entry name" value="Tscrpt_reg_IclR_C"/>
</dbReference>
<dbReference type="InterPro" id="IPR036388">
    <property type="entry name" value="WH-like_DNA-bd_sf"/>
</dbReference>
<dbReference type="Pfam" id="PF01614">
    <property type="entry name" value="IclR_C"/>
    <property type="match status" value="1"/>
</dbReference>
<dbReference type="GO" id="GO:0003700">
    <property type="term" value="F:DNA-binding transcription factor activity"/>
    <property type="evidence" value="ECO:0007669"/>
    <property type="project" value="TreeGrafter"/>
</dbReference>
<evidence type="ECO:0000256" key="1">
    <source>
        <dbReference type="ARBA" id="ARBA00023015"/>
    </source>
</evidence>
<keyword evidence="2" id="KW-0238">DNA-binding</keyword>
<dbReference type="Gene3D" id="3.30.450.40">
    <property type="match status" value="1"/>
</dbReference>
<reference evidence="6 7" key="1">
    <citation type="submission" date="2018-05" db="EMBL/GenBank/DDBJ databases">
        <title>Zavarzinia sp. HR-AS.</title>
        <authorList>
            <person name="Lee Y."/>
            <person name="Jeon C.O."/>
        </authorList>
    </citation>
    <scope>NUCLEOTIDE SEQUENCE [LARGE SCALE GENOMIC DNA]</scope>
    <source>
        <strain evidence="6 7">HR-AS</strain>
    </source>
</reference>
<dbReference type="GO" id="GO:0003677">
    <property type="term" value="F:DNA binding"/>
    <property type="evidence" value="ECO:0007669"/>
    <property type="project" value="UniProtKB-KW"/>
</dbReference>
<dbReference type="InterPro" id="IPR036390">
    <property type="entry name" value="WH_DNA-bd_sf"/>
</dbReference>
<dbReference type="SMART" id="SM00346">
    <property type="entry name" value="HTH_ICLR"/>
    <property type="match status" value="1"/>
</dbReference>
<dbReference type="PANTHER" id="PTHR30136">
    <property type="entry name" value="HELIX-TURN-HELIX TRANSCRIPTIONAL REGULATOR, ICLR FAMILY"/>
    <property type="match status" value="1"/>
</dbReference>
<dbReference type="PANTHER" id="PTHR30136:SF24">
    <property type="entry name" value="HTH-TYPE TRANSCRIPTIONAL REPRESSOR ALLR"/>
    <property type="match status" value="1"/>
</dbReference>
<accession>A0A317E6U0</accession>
<dbReference type="InterPro" id="IPR050707">
    <property type="entry name" value="HTH_MetabolicPath_Reg"/>
</dbReference>
<keyword evidence="3" id="KW-0804">Transcription</keyword>
<dbReference type="OrthoDB" id="31778at2"/>
<evidence type="ECO:0000259" key="4">
    <source>
        <dbReference type="PROSITE" id="PS51077"/>
    </source>
</evidence>
<evidence type="ECO:0000256" key="2">
    <source>
        <dbReference type="ARBA" id="ARBA00023125"/>
    </source>
</evidence>
<gene>
    <name evidence="6" type="ORF">DKG74_14045</name>
</gene>
<dbReference type="SUPFAM" id="SSF46785">
    <property type="entry name" value="Winged helix' DNA-binding domain"/>
    <property type="match status" value="1"/>
</dbReference>
<keyword evidence="7" id="KW-1185">Reference proteome</keyword>
<evidence type="ECO:0000259" key="5">
    <source>
        <dbReference type="PROSITE" id="PS51078"/>
    </source>
</evidence>
<dbReference type="InterPro" id="IPR029016">
    <property type="entry name" value="GAF-like_dom_sf"/>
</dbReference>
<name>A0A317E6U0_9PROT</name>
<organism evidence="6 7">
    <name type="scientific">Zavarzinia aquatilis</name>
    <dbReference type="NCBI Taxonomy" id="2211142"/>
    <lineage>
        <taxon>Bacteria</taxon>
        <taxon>Pseudomonadati</taxon>
        <taxon>Pseudomonadota</taxon>
        <taxon>Alphaproteobacteria</taxon>
        <taxon>Rhodospirillales</taxon>
        <taxon>Zavarziniaceae</taxon>
        <taxon>Zavarzinia</taxon>
    </lineage>
</organism>